<dbReference type="AlphaFoldDB" id="A0A9X5R1N0"/>
<accession>A0A9X5R1N0</accession>
<evidence type="ECO:0000256" key="1">
    <source>
        <dbReference type="SAM" id="MobiDB-lite"/>
    </source>
</evidence>
<sequence length="142" mass="15785">MARERLSDECRQHSGSSLEKLKIRYWDAGVKLGCRVQVGGDFVVGNPVPTTQAPPPLGKCQKLSVSPVSDHQRQAMSVMPAVRQDSDEESRPEKPLLMDASRKWFLPAVPDVGYRMWATECGLQGGTITSTEKSTLRRRVTM</sequence>
<comment type="caution">
    <text evidence="2">The sequence shown here is derived from an EMBL/GenBank/DDBJ whole genome shotgun (WGS) entry which is preliminary data.</text>
</comment>
<dbReference type="EMBL" id="JNBU01000140">
    <property type="protein sequence ID" value="OCT41643.1"/>
    <property type="molecule type" value="Genomic_DNA"/>
</dbReference>
<gene>
    <name evidence="2" type="ORF">L860_15690</name>
</gene>
<evidence type="ECO:0000313" key="2">
    <source>
        <dbReference type="EMBL" id="OCT41643.1"/>
    </source>
</evidence>
<proteinExistence type="predicted"/>
<protein>
    <submittedName>
        <fullName evidence="2">Uncharacterized protein</fullName>
    </submittedName>
</protein>
<name>A0A9X5R1N0_9ACTN</name>
<organism evidence="2">
    <name type="scientific">Cutibacterium granulosum DSM 20700</name>
    <dbReference type="NCBI Taxonomy" id="1160719"/>
    <lineage>
        <taxon>Bacteria</taxon>
        <taxon>Bacillati</taxon>
        <taxon>Actinomycetota</taxon>
        <taxon>Actinomycetes</taxon>
        <taxon>Propionibacteriales</taxon>
        <taxon>Propionibacteriaceae</taxon>
        <taxon>Cutibacterium</taxon>
    </lineage>
</organism>
<feature type="region of interest" description="Disordered" evidence="1">
    <location>
        <begin position="68"/>
        <end position="95"/>
    </location>
</feature>
<reference evidence="2" key="1">
    <citation type="submission" date="2014-05" db="EMBL/GenBank/DDBJ databases">
        <authorList>
            <person name="Jahns A.C."/>
            <person name="Eilers H."/>
            <person name="Alexeyev O.A."/>
        </authorList>
    </citation>
    <scope>NUCLEOTIDE SEQUENCE [LARGE SCALE GENOMIC DNA]</scope>
    <source>
        <strain evidence="2">DSM 20700</strain>
    </source>
</reference>